<proteinExistence type="predicted"/>
<feature type="region of interest" description="Disordered" evidence="1">
    <location>
        <begin position="17"/>
        <end position="36"/>
    </location>
</feature>
<protein>
    <submittedName>
        <fullName evidence="2">Uncharacterized protein</fullName>
    </submittedName>
</protein>
<evidence type="ECO:0000256" key="1">
    <source>
        <dbReference type="SAM" id="MobiDB-lite"/>
    </source>
</evidence>
<dbReference type="AlphaFoldDB" id="A0A0A9BE70"/>
<evidence type="ECO:0000313" key="2">
    <source>
        <dbReference type="EMBL" id="JAD62279.1"/>
    </source>
</evidence>
<organism evidence="2">
    <name type="scientific">Arundo donax</name>
    <name type="common">Giant reed</name>
    <name type="synonym">Donax arundinaceus</name>
    <dbReference type="NCBI Taxonomy" id="35708"/>
    <lineage>
        <taxon>Eukaryota</taxon>
        <taxon>Viridiplantae</taxon>
        <taxon>Streptophyta</taxon>
        <taxon>Embryophyta</taxon>
        <taxon>Tracheophyta</taxon>
        <taxon>Spermatophyta</taxon>
        <taxon>Magnoliopsida</taxon>
        <taxon>Liliopsida</taxon>
        <taxon>Poales</taxon>
        <taxon>Poaceae</taxon>
        <taxon>PACMAD clade</taxon>
        <taxon>Arundinoideae</taxon>
        <taxon>Arundineae</taxon>
        <taxon>Arundo</taxon>
    </lineage>
</organism>
<dbReference type="EMBL" id="GBRH01235616">
    <property type="protein sequence ID" value="JAD62279.1"/>
    <property type="molecule type" value="Transcribed_RNA"/>
</dbReference>
<name>A0A0A9BE70_ARUDO</name>
<reference evidence="2" key="1">
    <citation type="submission" date="2014-09" db="EMBL/GenBank/DDBJ databases">
        <authorList>
            <person name="Magalhaes I.L.F."/>
            <person name="Oliveira U."/>
            <person name="Santos F.R."/>
            <person name="Vidigal T.H.D.A."/>
            <person name="Brescovit A.D."/>
            <person name="Santos A.J."/>
        </authorList>
    </citation>
    <scope>NUCLEOTIDE SEQUENCE</scope>
    <source>
        <tissue evidence="2">Shoot tissue taken approximately 20 cm above the soil surface</tissue>
    </source>
</reference>
<accession>A0A0A9BE70</accession>
<feature type="compositionally biased region" description="Low complexity" evidence="1">
    <location>
        <begin position="26"/>
        <end position="36"/>
    </location>
</feature>
<reference evidence="2" key="2">
    <citation type="journal article" date="2015" name="Data Brief">
        <title>Shoot transcriptome of the giant reed, Arundo donax.</title>
        <authorList>
            <person name="Barrero R.A."/>
            <person name="Guerrero F.D."/>
            <person name="Moolhuijzen P."/>
            <person name="Goolsby J.A."/>
            <person name="Tidwell J."/>
            <person name="Bellgard S.E."/>
            <person name="Bellgard M.I."/>
        </authorList>
    </citation>
    <scope>NUCLEOTIDE SEQUENCE</scope>
    <source>
        <tissue evidence="2">Shoot tissue taken approximately 20 cm above the soil surface</tissue>
    </source>
</reference>
<sequence length="112" mass="11689">MSPAPAVAPARGVAARGALRGGAVGPPGRAQRPGAVDGRGAVLRGALRPRRADEARGSTRLVAARSRRHDALRDACIVAWCTAARNSLLCFWNSNHADVTDSLRITIDSLLA</sequence>